<keyword evidence="1" id="KW-0378">Hydrolase</keyword>
<dbReference type="InterPro" id="IPR013078">
    <property type="entry name" value="His_Pase_superF_clade-1"/>
</dbReference>
<sequence length="164" mass="17744">MLIRHAKAEDPEAKVDHDRSLSERGRADADAAGRWMREQGIAPDLVLCSTAARTRETWAGIVEASKLGTVVEHDPRIYNAPAQRLLGVVREADPDAITLVMVGHAPGLPDLAATLQDGEGDEDVQERLAEGFPTCTVAVLNVDTDWADVAPRAARLRTVYTPRG</sequence>
<evidence type="ECO:0000313" key="4">
    <source>
        <dbReference type="Proteomes" id="UP000066480"/>
    </source>
</evidence>
<dbReference type="STRING" id="571913.VV02_18985"/>
<protein>
    <recommendedName>
        <fullName evidence="5">Phosphohistidine phosphatase</fullName>
    </recommendedName>
</protein>
<keyword evidence="4" id="KW-1185">Reference proteome</keyword>
<name>A0A0K1JR64_9MICO</name>
<dbReference type="SUPFAM" id="SSF53254">
    <property type="entry name" value="Phosphoglycerate mutase-like"/>
    <property type="match status" value="1"/>
</dbReference>
<proteinExistence type="predicted"/>
<dbReference type="PATRIC" id="fig|571913.6.peg.3846"/>
<dbReference type="KEGG" id="lmoi:VV02_18985"/>
<dbReference type="PANTHER" id="PTHR20935:SF1">
    <property type="entry name" value="SLL1549 PROTEIN"/>
    <property type="match status" value="1"/>
</dbReference>
<dbReference type="PANTHER" id="PTHR20935">
    <property type="entry name" value="PHOSPHOGLYCERATE MUTASE-RELATED"/>
    <property type="match status" value="1"/>
</dbReference>
<dbReference type="GO" id="GO:0016787">
    <property type="term" value="F:hydrolase activity"/>
    <property type="evidence" value="ECO:0007669"/>
    <property type="project" value="UniProtKB-KW"/>
</dbReference>
<dbReference type="InterPro" id="IPR029033">
    <property type="entry name" value="His_PPase_superfam"/>
</dbReference>
<feature type="region of interest" description="Disordered" evidence="2">
    <location>
        <begin position="1"/>
        <end position="31"/>
    </location>
</feature>
<dbReference type="Gene3D" id="3.40.50.1240">
    <property type="entry name" value="Phosphoglycerate mutase-like"/>
    <property type="match status" value="1"/>
</dbReference>
<reference evidence="3 4" key="1">
    <citation type="submission" date="2015-03" db="EMBL/GenBank/DDBJ databases">
        <title>Luteipulveratus halotolerans sp. nov., a novel actinobacterium (Dermacoccaceae) from Sarawak, Malaysia.</title>
        <authorList>
            <person name="Juboi H."/>
            <person name="Basik A."/>
            <person name="Shamsul S.S."/>
            <person name="Arnold P."/>
            <person name="Schmitt E.K."/>
            <person name="Sanglier J.-J."/>
            <person name="Yeo T."/>
        </authorList>
    </citation>
    <scope>NUCLEOTIDE SEQUENCE [LARGE SCALE GENOMIC DNA]</scope>
    <source>
        <strain evidence="3 4">MN07-A0370</strain>
    </source>
</reference>
<dbReference type="SMART" id="SM00855">
    <property type="entry name" value="PGAM"/>
    <property type="match status" value="1"/>
</dbReference>
<dbReference type="Pfam" id="PF00300">
    <property type="entry name" value="His_Phos_1"/>
    <property type="match status" value="1"/>
</dbReference>
<dbReference type="AlphaFoldDB" id="A0A0K1JR64"/>
<accession>A0A0K1JR64</accession>
<evidence type="ECO:0000256" key="2">
    <source>
        <dbReference type="SAM" id="MobiDB-lite"/>
    </source>
</evidence>
<dbReference type="InterPro" id="IPR051021">
    <property type="entry name" value="Mito_Ser/Thr_phosphatase"/>
</dbReference>
<gene>
    <name evidence="3" type="ORF">VV02_18985</name>
</gene>
<dbReference type="EMBL" id="CP011112">
    <property type="protein sequence ID" value="AKU19098.1"/>
    <property type="molecule type" value="Genomic_DNA"/>
</dbReference>
<dbReference type="CDD" id="cd07067">
    <property type="entry name" value="HP_PGM_like"/>
    <property type="match status" value="1"/>
</dbReference>
<evidence type="ECO:0000256" key="1">
    <source>
        <dbReference type="ARBA" id="ARBA00022801"/>
    </source>
</evidence>
<dbReference type="Proteomes" id="UP000066480">
    <property type="component" value="Chromosome"/>
</dbReference>
<evidence type="ECO:0000313" key="3">
    <source>
        <dbReference type="EMBL" id="AKU19098.1"/>
    </source>
</evidence>
<evidence type="ECO:0008006" key="5">
    <source>
        <dbReference type="Google" id="ProtNLM"/>
    </source>
</evidence>
<organism evidence="3 4">
    <name type="scientific">Luteipulveratus mongoliensis</name>
    <dbReference type="NCBI Taxonomy" id="571913"/>
    <lineage>
        <taxon>Bacteria</taxon>
        <taxon>Bacillati</taxon>
        <taxon>Actinomycetota</taxon>
        <taxon>Actinomycetes</taxon>
        <taxon>Micrococcales</taxon>
        <taxon>Dermacoccaceae</taxon>
        <taxon>Luteipulveratus</taxon>
    </lineage>
</organism>